<gene>
    <name evidence="1" type="ORF">QFW77_10265</name>
</gene>
<organism evidence="1 2">
    <name type="scientific">Luteimonas endophytica</name>
    <dbReference type="NCBI Taxonomy" id="3042023"/>
    <lineage>
        <taxon>Bacteria</taxon>
        <taxon>Pseudomonadati</taxon>
        <taxon>Pseudomonadota</taxon>
        <taxon>Gammaproteobacteria</taxon>
        <taxon>Lysobacterales</taxon>
        <taxon>Lysobacteraceae</taxon>
        <taxon>Luteimonas</taxon>
    </lineage>
</organism>
<proteinExistence type="predicted"/>
<dbReference type="RefSeq" id="WP_280574550.1">
    <property type="nucleotide sequence ID" value="NZ_JARXRM010000032.1"/>
</dbReference>
<evidence type="ECO:0000313" key="2">
    <source>
        <dbReference type="Proteomes" id="UP001156940"/>
    </source>
</evidence>
<accession>A0ABT6J979</accession>
<dbReference type="EMBL" id="JARXRM010000032">
    <property type="protein sequence ID" value="MDH5823368.1"/>
    <property type="molecule type" value="Genomic_DNA"/>
</dbReference>
<comment type="caution">
    <text evidence="1">The sequence shown here is derived from an EMBL/GenBank/DDBJ whole genome shotgun (WGS) entry which is preliminary data.</text>
</comment>
<protein>
    <submittedName>
        <fullName evidence="1">Uncharacterized protein</fullName>
    </submittedName>
</protein>
<sequence>MRGLRAAFAVLLGLVVAVVALWGWSRWRGATPAQRDALAVMQREEPQPGRNAFAALWLLGWDVPEEAQEALAREDARRFAAQVDALPPMDPKRPAAAAAFRSLAEDRHERLPAERGDGRVACGLRGDDCLAKVRSRPDVYRSLVERQARLLERAVAIPAYGHYRNAFPPAVDAPFPDLAGLDLPLTANALAYVEGEVDGALARSCAAATGWRRLMGRSDSLVVAMVASTAANGHARLLADMLGELPPSHPLPAGCAALRADAQAPPAGLCEAMRGEWRLVERNVRQLFAPEDRRPQFDPFFDPGATAALTAQNAAWFCTAEANAALRRDLPQGPPERGGRWWRPECIANASGCILADIGGPAYLDYQHRMLDTEARWRLLRALQWMRERAAEDPATSARSLLAAMPGELAGSRARALAPTADGAGLRIALFQAGQDEWKVKLPPPLAAAPRTGRP</sequence>
<dbReference type="Proteomes" id="UP001156940">
    <property type="component" value="Unassembled WGS sequence"/>
</dbReference>
<keyword evidence="2" id="KW-1185">Reference proteome</keyword>
<evidence type="ECO:0000313" key="1">
    <source>
        <dbReference type="EMBL" id="MDH5823368.1"/>
    </source>
</evidence>
<reference evidence="1 2" key="1">
    <citation type="submission" date="2023-04" db="EMBL/GenBank/DDBJ databases">
        <title>Luteimonas endophyticus RD2P54.</title>
        <authorList>
            <person name="Sun J.-Q."/>
        </authorList>
    </citation>
    <scope>NUCLEOTIDE SEQUENCE [LARGE SCALE GENOMIC DNA]</scope>
    <source>
        <strain evidence="1 2">RD2P54</strain>
    </source>
</reference>
<name>A0ABT6J979_9GAMM</name>